<feature type="chain" id="PRO_5043577933" description="Lipoprotein" evidence="1">
    <location>
        <begin position="20"/>
        <end position="138"/>
    </location>
</feature>
<dbReference type="RefSeq" id="WP_004863293.1">
    <property type="nucleotide sequence ID" value="NZ_BBLI01000065.1"/>
</dbReference>
<feature type="signal peptide" evidence="1">
    <location>
        <begin position="1"/>
        <end position="19"/>
    </location>
</feature>
<accession>A0AAW8JEJ1</accession>
<keyword evidence="1" id="KW-0732">Signal</keyword>
<gene>
    <name evidence="2" type="ORF">RFH51_04020</name>
</gene>
<protein>
    <recommendedName>
        <fullName evidence="4">Lipoprotein</fullName>
    </recommendedName>
</protein>
<proteinExistence type="predicted"/>
<sequence>MLNKLILSLAVVASLTACSTIDSSQKYQKPQHLLFINKEVNSLPLQVSRDDKLCNDDKKDDQNCPIKFYIDDFKAGDFYINNKITYYLKPNEYSLTVKNCNTKCDIYHTKININDTFQNVTLVLSIDENGKPFIINKN</sequence>
<evidence type="ECO:0000313" key="3">
    <source>
        <dbReference type="Proteomes" id="UP001243195"/>
    </source>
</evidence>
<evidence type="ECO:0000256" key="1">
    <source>
        <dbReference type="SAM" id="SignalP"/>
    </source>
</evidence>
<name>A0AAW8JEJ1_9GAMM</name>
<dbReference type="Proteomes" id="UP001243195">
    <property type="component" value="Unassembled WGS sequence"/>
</dbReference>
<evidence type="ECO:0000313" key="2">
    <source>
        <dbReference type="EMBL" id="MDQ9070628.1"/>
    </source>
</evidence>
<dbReference type="PROSITE" id="PS51257">
    <property type="entry name" value="PROKAR_LIPOPROTEIN"/>
    <property type="match status" value="1"/>
</dbReference>
<evidence type="ECO:0008006" key="4">
    <source>
        <dbReference type="Google" id="ProtNLM"/>
    </source>
</evidence>
<dbReference type="GeneID" id="84209563"/>
<dbReference type="AlphaFoldDB" id="A0AAW8JEJ1"/>
<comment type="caution">
    <text evidence="2">The sequence shown here is derived from an EMBL/GenBank/DDBJ whole genome shotgun (WGS) entry which is preliminary data.</text>
</comment>
<dbReference type="EMBL" id="JAVIDA010000004">
    <property type="protein sequence ID" value="MDQ9070628.1"/>
    <property type="molecule type" value="Genomic_DNA"/>
</dbReference>
<organism evidence="2 3">
    <name type="scientific">Acinetobacter gerneri</name>
    <dbReference type="NCBI Taxonomy" id="202952"/>
    <lineage>
        <taxon>Bacteria</taxon>
        <taxon>Pseudomonadati</taxon>
        <taxon>Pseudomonadota</taxon>
        <taxon>Gammaproteobacteria</taxon>
        <taxon>Moraxellales</taxon>
        <taxon>Moraxellaceae</taxon>
        <taxon>Acinetobacter</taxon>
    </lineage>
</organism>
<reference evidence="2" key="1">
    <citation type="submission" date="2023-08" db="EMBL/GenBank/DDBJ databases">
        <title>Emergence of clinically-relevant ST2 carbapenem-resistant Acinetobacter baumannii strains in hospital sewages in Zhejiang, East of China.</title>
        <authorList>
            <person name="Kaichao C."/>
            <person name="Zhang R."/>
        </authorList>
    </citation>
    <scope>NUCLEOTIDE SEQUENCE</scope>
    <source>
        <strain evidence="2">M-SY-60</strain>
    </source>
</reference>